<keyword evidence="7" id="KW-1185">Reference proteome</keyword>
<accession>A0ABS4U2Y3</accession>
<dbReference type="Proteomes" id="UP001519332">
    <property type="component" value="Unassembled WGS sequence"/>
</dbReference>
<evidence type="ECO:0000256" key="1">
    <source>
        <dbReference type="ARBA" id="ARBA00022670"/>
    </source>
</evidence>
<dbReference type="EC" id="3.4.21.26" evidence="6"/>
<dbReference type="SUPFAM" id="SSF53474">
    <property type="entry name" value="alpha/beta-Hydrolases"/>
    <property type="match status" value="1"/>
</dbReference>
<evidence type="ECO:0000313" key="6">
    <source>
        <dbReference type="EMBL" id="MBP2330976.1"/>
    </source>
</evidence>
<dbReference type="InterPro" id="IPR029058">
    <property type="entry name" value="AB_hydrolase_fold"/>
</dbReference>
<dbReference type="PANTHER" id="PTHR42881:SF13">
    <property type="entry name" value="PROLYL ENDOPEPTIDASE"/>
    <property type="match status" value="1"/>
</dbReference>
<evidence type="ECO:0000259" key="4">
    <source>
        <dbReference type="Pfam" id="PF00326"/>
    </source>
</evidence>
<evidence type="ECO:0000256" key="2">
    <source>
        <dbReference type="ARBA" id="ARBA00022801"/>
    </source>
</evidence>
<dbReference type="GO" id="GO:0004252">
    <property type="term" value="F:serine-type endopeptidase activity"/>
    <property type="evidence" value="ECO:0007669"/>
    <property type="project" value="UniProtKB-EC"/>
</dbReference>
<reference evidence="6 7" key="1">
    <citation type="submission" date="2021-03" db="EMBL/GenBank/DDBJ databases">
        <title>Sequencing the genomes of 1000 actinobacteria strains.</title>
        <authorList>
            <person name="Klenk H.-P."/>
        </authorList>
    </citation>
    <scope>NUCLEOTIDE SEQUENCE [LARGE SCALE GENOMIC DNA]</scope>
    <source>
        <strain evidence="6 7">DSM 46670</strain>
    </source>
</reference>
<name>A0ABS4U2Y3_9PSEU</name>
<keyword evidence="3" id="KW-0720">Serine protease</keyword>
<dbReference type="PANTHER" id="PTHR42881">
    <property type="entry name" value="PROLYL ENDOPEPTIDASE"/>
    <property type="match status" value="1"/>
</dbReference>
<feature type="domain" description="Peptidase S9A N-terminal" evidence="5">
    <location>
        <begin position="4"/>
        <end position="221"/>
    </location>
</feature>
<feature type="domain" description="Peptidase S9 prolyl oligopeptidase catalytic" evidence="4">
    <location>
        <begin position="467"/>
        <end position="668"/>
    </location>
</feature>
<dbReference type="InterPro" id="IPR051167">
    <property type="entry name" value="Prolyl_oligopep/macrocyclase"/>
</dbReference>
<organism evidence="6 7">
    <name type="scientific">Kibdelosporangium banguiense</name>
    <dbReference type="NCBI Taxonomy" id="1365924"/>
    <lineage>
        <taxon>Bacteria</taxon>
        <taxon>Bacillati</taxon>
        <taxon>Actinomycetota</taxon>
        <taxon>Actinomycetes</taxon>
        <taxon>Pseudonocardiales</taxon>
        <taxon>Pseudonocardiaceae</taxon>
        <taxon>Kibdelosporangium</taxon>
    </lineage>
</organism>
<evidence type="ECO:0000256" key="3">
    <source>
        <dbReference type="ARBA" id="ARBA00022825"/>
    </source>
</evidence>
<evidence type="ECO:0000259" key="5">
    <source>
        <dbReference type="Pfam" id="PF02897"/>
    </source>
</evidence>
<dbReference type="InterPro" id="IPR023302">
    <property type="entry name" value="Pept_S9A_N"/>
</dbReference>
<dbReference type="SUPFAM" id="SSF50993">
    <property type="entry name" value="Peptidase/esterase 'gauge' domain"/>
    <property type="match status" value="1"/>
</dbReference>
<proteinExistence type="predicted"/>
<gene>
    <name evidence="6" type="ORF">JOF56_011361</name>
</gene>
<dbReference type="Gene3D" id="3.40.50.1820">
    <property type="entry name" value="alpha/beta hydrolase"/>
    <property type="match status" value="1"/>
</dbReference>
<keyword evidence="2 6" id="KW-0378">Hydrolase</keyword>
<dbReference type="Pfam" id="PF02897">
    <property type="entry name" value="Peptidase_S9_N"/>
    <property type="match status" value="1"/>
</dbReference>
<dbReference type="RefSeq" id="WP_209647629.1">
    <property type="nucleotide sequence ID" value="NZ_JAGINW010000001.1"/>
</dbReference>
<sequence length="669" mass="75332">MSEQDPFLWLEEVTADDAMAWVRERNAASVAELTGGARFEELKSEIRAVFDADDRIPYVRRRGEYLYNFWQDAANPRGVWRRTTLEQYRLAEPDWQVILDVDALGEREGESWVWQGAAVLRPDYRLALVNLSRGGADATVIREFDLETREFVTDGFELPEAKNWMRWISADLVYVGTDFGPGSLTSSGYPRVVKQWRRGTPFDEAEVVFEGKPEDVSVYATHDPTAGFERDFVGRNIDFYRTERFQRRGTEFARIDVPDDSETDVEREWLLITLRSPWTLGTTTYPAGALLATRFDDFLAGGREMTVLFEPDAHTSLTYHSWTRDHLIINTLHDVQSQLFVLTPGPDGWQRSELPGVPAGELSGITDTDPEVSNEYLMNSSGYTEPATLRRGDLTGEPEILKQAPGLFDTTGLRVRQLFATSADGTKIPYYVVGRSDPSSRPTLLSGYGGFEVSLTPSYLGHVGRAWLARGGTYVVANLRGGGEYGPEWHSSAVKANRHLVYEDFAAVAQDLIDQGITTPARLGIQGGSNGGLLMGVMLTRYPQLFGAIVCQVPLLDMRRYHELLAGASWMAEYGDPREPEEWAYIKPFSPYHNVSADAQYPPVLFATSTRDDRVHPAHARKMVARMLEQGHDVRYYENIEGGHGAAADNEQLAFKWAMVFEFLWRTLT</sequence>
<evidence type="ECO:0000313" key="7">
    <source>
        <dbReference type="Proteomes" id="UP001519332"/>
    </source>
</evidence>
<dbReference type="Gene3D" id="2.130.10.120">
    <property type="entry name" value="Prolyl oligopeptidase, N-terminal domain"/>
    <property type="match status" value="1"/>
</dbReference>
<dbReference type="EMBL" id="JAGINW010000001">
    <property type="protein sequence ID" value="MBP2330976.1"/>
    <property type="molecule type" value="Genomic_DNA"/>
</dbReference>
<dbReference type="InterPro" id="IPR001375">
    <property type="entry name" value="Peptidase_S9_cat"/>
</dbReference>
<dbReference type="InterPro" id="IPR002470">
    <property type="entry name" value="Peptidase_S9A"/>
</dbReference>
<dbReference type="PRINTS" id="PR00862">
    <property type="entry name" value="PROLIGOPTASE"/>
</dbReference>
<protein>
    <submittedName>
        <fullName evidence="6">Prolyl oligopeptidase</fullName>
        <ecNumber evidence="6">3.4.21.26</ecNumber>
    </submittedName>
</protein>
<comment type="caution">
    <text evidence="6">The sequence shown here is derived from an EMBL/GenBank/DDBJ whole genome shotgun (WGS) entry which is preliminary data.</text>
</comment>
<keyword evidence="1" id="KW-0645">Protease</keyword>
<dbReference type="Pfam" id="PF00326">
    <property type="entry name" value="Peptidase_S9"/>
    <property type="match status" value="1"/>
</dbReference>